<name>A0ACC5WWI6_PANGG</name>
<accession>A0ACC5WWI6</accession>
<dbReference type="Proteomes" id="UP000829447">
    <property type="component" value="Linkage Group LG10"/>
</dbReference>
<protein>
    <submittedName>
        <fullName evidence="1">Uncharacterized protein</fullName>
    </submittedName>
</protein>
<comment type="caution">
    <text evidence="1">The sequence shown here is derived from an EMBL/GenBank/DDBJ whole genome shotgun (WGS) entry which is preliminary data.</text>
</comment>
<proteinExistence type="predicted"/>
<organism evidence="1 2">
    <name type="scientific">Pangasianodon gigas</name>
    <name type="common">Mekong giant catfish</name>
    <name type="synonym">Pangasius gigas</name>
    <dbReference type="NCBI Taxonomy" id="30993"/>
    <lineage>
        <taxon>Eukaryota</taxon>
        <taxon>Metazoa</taxon>
        <taxon>Chordata</taxon>
        <taxon>Craniata</taxon>
        <taxon>Vertebrata</taxon>
        <taxon>Euteleostomi</taxon>
        <taxon>Actinopterygii</taxon>
        <taxon>Neopterygii</taxon>
        <taxon>Teleostei</taxon>
        <taxon>Ostariophysi</taxon>
        <taxon>Siluriformes</taxon>
        <taxon>Pangasiidae</taxon>
        <taxon>Pangasianodon</taxon>
    </lineage>
</organism>
<reference evidence="1 2" key="1">
    <citation type="journal article" date="2022" name="bioRxiv">
        <title>An ancient truncated duplication of the anti-Mullerian hormone receptor type 2 gene is a potential conserved master sex determinant in the Pangasiidae catfish family.</title>
        <authorList>
            <person name="Wen M."/>
            <person name="Pan Q."/>
            <person name="Jouanno E."/>
            <person name="Montfort J."/>
            <person name="Zahm M."/>
            <person name="Cabau C."/>
            <person name="Klopp C."/>
            <person name="Iampietro C."/>
            <person name="Roques C."/>
            <person name="Bouchez O."/>
            <person name="Castinel A."/>
            <person name="Donnadieu C."/>
            <person name="Parrinello H."/>
            <person name="Poncet C."/>
            <person name="Belmonte E."/>
            <person name="Gautier V."/>
            <person name="Avarre J.-C."/>
            <person name="Dugue R."/>
            <person name="Gustiano R."/>
            <person name="Ha T.T.T."/>
            <person name="Campet M."/>
            <person name="Sriphairoj K."/>
            <person name="Ribolli J."/>
            <person name="de Almeida F.L."/>
            <person name="Desvignes T."/>
            <person name="Postlethwait J.H."/>
            <person name="Bucao C.F."/>
            <person name="Robinson-Rechavi M."/>
            <person name="Bobe J."/>
            <person name="Herpin A."/>
            <person name="Guiguen Y."/>
        </authorList>
    </citation>
    <scope>NUCLEOTIDE SEQUENCE [LARGE SCALE GENOMIC DNA]</scope>
    <source>
        <strain evidence="1">YG-Dec2019</strain>
    </source>
</reference>
<evidence type="ECO:0000313" key="2">
    <source>
        <dbReference type="Proteomes" id="UP000829447"/>
    </source>
</evidence>
<evidence type="ECO:0000313" key="1">
    <source>
        <dbReference type="EMBL" id="MCI4382650.1"/>
    </source>
</evidence>
<dbReference type="EMBL" id="CM040463">
    <property type="protein sequence ID" value="MCI4382650.1"/>
    <property type="molecule type" value="Genomic_DNA"/>
</dbReference>
<sequence length="704" mass="79038">MAFCTSEYFETVGSIQKSIHEREKRRHELEEELFTYSRSEERLARLKCTKMRHYHKELCKREQQAKTRNLELLRSAESLVLKAKEFSVDYTVLHHLKQECKNRIARLPEEGKMREREKGLKAQKQEQSRSLPLSTGQTSSQPAITLMGWQPLKDTLVEDGIMSSHSLIEPKPNHPSSSLLQSSPLMNAPISKPSGNKSLSDDILNSNDFPERQPVCDCDSFVRKVEVCGSEQLASTHVTLKASGVCSHHRSASRPESSASLQHHPSQCASPDTTHTTGSSVCRNSREQAEPESAQQRHTPIPDQSKSRSSSIGSSDAEVTPELSLNSSRDVSVSLGDSLHEQHKPIKSVTPIHEREKSKAGVEIGQPLFPKPEHRLSMEEFFYLLDSIEERLPARDTELYSSSAVSEQKLREIISLCSQRGELRGEELSVCGAVVLQQLPWLLWNTPHGCLLHSDLVNIHWSTAVDPAHIRSCLSGDSVALWERWFTHALQLLQQEVLSLNSIVQLFTPLLVHYSASYADKAEVLLKRLLTHVAETHHSAESEDSSSCSLPSLLNDSAEIKLARPSKKSISSTGTRGEQSDEEDSTNQSPVESIPIRETKAYQLLKQSVTQEKQWQNAQKEEEEEEEDGSDLEPSGLSDNEKTGSSKRLIQDMRNNSKKKTQAFSAVQSKAFWGESDDTNSDIEMALRPQSHNTNNSDFDDFYD</sequence>
<keyword evidence="2" id="KW-1185">Reference proteome</keyword>
<gene>
    <name evidence="1" type="ORF">PGIGA_G00017280</name>
</gene>